<comment type="similarity">
    <text evidence="2">Belongs to the UPF0174 family.</text>
</comment>
<feature type="domain" description="Ubiquinol-cytochrome c chaperone" evidence="3">
    <location>
        <begin position="40"/>
        <end position="177"/>
    </location>
</feature>
<dbReference type="Proteomes" id="UP001218579">
    <property type="component" value="Unassembled WGS sequence"/>
</dbReference>
<gene>
    <name evidence="4" type="ORF">PQU98_01320</name>
</gene>
<sequence>MLQKLLTVFTKFKARPAVTTGENLYGQCVSQSRQVPFYTDYGVEDEIGARFELLCLHVILVLHVMKLDPAQSDHEQAKETSQALFDALLRALDDTMREQGVGDLSVAKKMKALGRVVYARLKAWDDLLSPQANAPERADYILKTVYARDEDDGAIESHDHNAALMAEYVEKALKTLSVSALLRGKTAWPELN</sequence>
<dbReference type="InterPro" id="IPR007129">
    <property type="entry name" value="Ubiqinol_cyt_c_chaperone_CPB3"/>
</dbReference>
<comment type="similarity">
    <text evidence="1">Belongs to the CBP3 family.</text>
</comment>
<keyword evidence="5" id="KW-1185">Reference proteome</keyword>
<dbReference type="InterPro" id="IPR021150">
    <property type="entry name" value="Ubiq_cyt_c_chap"/>
</dbReference>
<accession>A0ABT5HES7</accession>
<dbReference type="PANTHER" id="PTHR12184:SF1">
    <property type="entry name" value="UBIQUINOL-CYTOCHROME-C REDUCTASE COMPLEX ASSEMBLY FACTOR 1"/>
    <property type="match status" value="1"/>
</dbReference>
<comment type="caution">
    <text evidence="4">The sequence shown here is derived from an EMBL/GenBank/DDBJ whole genome shotgun (WGS) entry which is preliminary data.</text>
</comment>
<proteinExistence type="inferred from homology"/>
<reference evidence="4 5" key="1">
    <citation type="submission" date="2023-01" db="EMBL/GenBank/DDBJ databases">
        <title>Novel species of the genus Asticcacaulis isolated from rivers.</title>
        <authorList>
            <person name="Lu H."/>
        </authorList>
    </citation>
    <scope>NUCLEOTIDE SEQUENCE [LARGE SCALE GENOMIC DNA]</scope>
    <source>
        <strain evidence="4 5">LKC15W</strain>
    </source>
</reference>
<evidence type="ECO:0000256" key="1">
    <source>
        <dbReference type="ARBA" id="ARBA00006407"/>
    </source>
</evidence>
<protein>
    <submittedName>
        <fullName evidence="4">Ubiquinol-cytochrome C chaperone family protein</fullName>
    </submittedName>
</protein>
<dbReference type="Pfam" id="PF03981">
    <property type="entry name" value="Ubiq_cyt_C_chap"/>
    <property type="match status" value="1"/>
</dbReference>
<evidence type="ECO:0000256" key="2">
    <source>
        <dbReference type="ARBA" id="ARBA00006436"/>
    </source>
</evidence>
<evidence type="ECO:0000259" key="3">
    <source>
        <dbReference type="Pfam" id="PF03981"/>
    </source>
</evidence>
<dbReference type="RefSeq" id="WP_272743079.1">
    <property type="nucleotide sequence ID" value="NZ_JAQQKV010000001.1"/>
</dbReference>
<dbReference type="EMBL" id="JAQQKV010000001">
    <property type="protein sequence ID" value="MDC7674762.1"/>
    <property type="molecule type" value="Genomic_DNA"/>
</dbReference>
<evidence type="ECO:0000313" key="5">
    <source>
        <dbReference type="Proteomes" id="UP001218579"/>
    </source>
</evidence>
<evidence type="ECO:0000313" key="4">
    <source>
        <dbReference type="EMBL" id="MDC7674762.1"/>
    </source>
</evidence>
<organism evidence="4 5">
    <name type="scientific">Asticcacaulis machinosus</name>
    <dbReference type="NCBI Taxonomy" id="2984211"/>
    <lineage>
        <taxon>Bacteria</taxon>
        <taxon>Pseudomonadati</taxon>
        <taxon>Pseudomonadota</taxon>
        <taxon>Alphaproteobacteria</taxon>
        <taxon>Caulobacterales</taxon>
        <taxon>Caulobacteraceae</taxon>
        <taxon>Asticcacaulis</taxon>
    </lineage>
</organism>
<dbReference type="PANTHER" id="PTHR12184">
    <property type="entry name" value="UBIQUINOL-CYTOCHROME C REDUCTASE COMPLEX ASSEMBLY FACTOR 1 FAMILY MEMBER"/>
    <property type="match status" value="1"/>
</dbReference>
<name>A0ABT5HES7_9CAUL</name>